<organism evidence="14 15">
    <name type="scientific">Desulfoluna butyratoxydans</name>
    <dbReference type="NCBI Taxonomy" id="231438"/>
    <lineage>
        <taxon>Bacteria</taxon>
        <taxon>Pseudomonadati</taxon>
        <taxon>Thermodesulfobacteriota</taxon>
        <taxon>Desulfobacteria</taxon>
        <taxon>Desulfobacterales</taxon>
        <taxon>Desulfolunaceae</taxon>
        <taxon>Desulfoluna</taxon>
    </lineage>
</organism>
<evidence type="ECO:0000256" key="7">
    <source>
        <dbReference type="ARBA" id="ARBA00022958"/>
    </source>
</evidence>
<dbReference type="InterPro" id="IPR028325">
    <property type="entry name" value="VG_K_chnl"/>
</dbReference>
<feature type="transmembrane region" description="Helical" evidence="12">
    <location>
        <begin position="29"/>
        <end position="47"/>
    </location>
</feature>
<dbReference type="RefSeq" id="WP_180147221.1">
    <property type="nucleotide sequence ID" value="NZ_CAADHO010000017.1"/>
</dbReference>
<keyword evidence="8 12" id="KW-1133">Transmembrane helix</keyword>
<keyword evidence="6" id="KW-0851">Voltage-gated channel</keyword>
<dbReference type="GO" id="GO:0001508">
    <property type="term" value="P:action potential"/>
    <property type="evidence" value="ECO:0007669"/>
    <property type="project" value="TreeGrafter"/>
</dbReference>
<dbReference type="GO" id="GO:0005249">
    <property type="term" value="F:voltage-gated potassium channel activity"/>
    <property type="evidence" value="ECO:0007669"/>
    <property type="project" value="InterPro"/>
</dbReference>
<protein>
    <submittedName>
        <fullName evidence="14">Ion transport domain</fullName>
    </submittedName>
</protein>
<feature type="transmembrane region" description="Helical" evidence="12">
    <location>
        <begin position="87"/>
        <end position="111"/>
    </location>
</feature>
<evidence type="ECO:0000256" key="12">
    <source>
        <dbReference type="SAM" id="Phobius"/>
    </source>
</evidence>
<proteinExistence type="predicted"/>
<dbReference type="PANTHER" id="PTHR11537">
    <property type="entry name" value="VOLTAGE-GATED POTASSIUM CHANNEL"/>
    <property type="match status" value="1"/>
</dbReference>
<feature type="transmembrane region" description="Helical" evidence="12">
    <location>
        <begin position="59"/>
        <end position="78"/>
    </location>
</feature>
<evidence type="ECO:0000313" key="15">
    <source>
        <dbReference type="Proteomes" id="UP000507962"/>
    </source>
</evidence>
<accession>A0A4V6YUG3</accession>
<evidence type="ECO:0000256" key="2">
    <source>
        <dbReference type="ARBA" id="ARBA00022448"/>
    </source>
</evidence>
<evidence type="ECO:0000313" key="14">
    <source>
        <dbReference type="EMBL" id="VFQ47428.1"/>
    </source>
</evidence>
<dbReference type="Pfam" id="PF00520">
    <property type="entry name" value="Ion_trans"/>
    <property type="match status" value="1"/>
</dbReference>
<gene>
    <name evidence="14" type="ORF">MSL71_51280</name>
</gene>
<keyword evidence="2" id="KW-0813">Transport</keyword>
<evidence type="ECO:0000256" key="8">
    <source>
        <dbReference type="ARBA" id="ARBA00022989"/>
    </source>
</evidence>
<dbReference type="InterPro" id="IPR027359">
    <property type="entry name" value="Volt_channel_dom_sf"/>
</dbReference>
<evidence type="ECO:0000256" key="3">
    <source>
        <dbReference type="ARBA" id="ARBA00022538"/>
    </source>
</evidence>
<keyword evidence="5" id="KW-0631">Potassium channel</keyword>
<dbReference type="Gene3D" id="1.10.287.70">
    <property type="match status" value="1"/>
</dbReference>
<dbReference type="PRINTS" id="PR00169">
    <property type="entry name" value="KCHANNEL"/>
</dbReference>
<comment type="subcellular location">
    <subcellularLocation>
        <location evidence="1">Membrane</location>
        <topology evidence="1">Multi-pass membrane protein</topology>
    </subcellularLocation>
</comment>
<reference evidence="14 15" key="1">
    <citation type="submission" date="2019-03" db="EMBL/GenBank/DDBJ databases">
        <authorList>
            <person name="Nijsse B."/>
        </authorList>
    </citation>
    <scope>NUCLEOTIDE SEQUENCE [LARGE SCALE GENOMIC DNA]</scope>
    <source>
        <strain evidence="14">Desulfoluna butyratoxydans MSL71</strain>
    </source>
</reference>
<keyword evidence="10 12" id="KW-0472">Membrane</keyword>
<evidence type="ECO:0000256" key="9">
    <source>
        <dbReference type="ARBA" id="ARBA00023065"/>
    </source>
</evidence>
<keyword evidence="3" id="KW-0633">Potassium transport</keyword>
<evidence type="ECO:0000256" key="10">
    <source>
        <dbReference type="ARBA" id="ARBA00023136"/>
    </source>
</evidence>
<feature type="transmembrane region" description="Helical" evidence="12">
    <location>
        <begin position="155"/>
        <end position="176"/>
    </location>
</feature>
<dbReference type="InterPro" id="IPR005821">
    <property type="entry name" value="Ion_trans_dom"/>
</dbReference>
<dbReference type="GO" id="GO:0008076">
    <property type="term" value="C:voltage-gated potassium channel complex"/>
    <property type="evidence" value="ECO:0007669"/>
    <property type="project" value="InterPro"/>
</dbReference>
<dbReference type="Gene3D" id="1.20.120.350">
    <property type="entry name" value="Voltage-gated potassium channels. Chain C"/>
    <property type="match status" value="1"/>
</dbReference>
<dbReference type="Proteomes" id="UP000507962">
    <property type="component" value="Unassembled WGS sequence"/>
</dbReference>
<dbReference type="PANTHER" id="PTHR11537:SF254">
    <property type="entry name" value="POTASSIUM VOLTAGE-GATED CHANNEL PROTEIN SHAB"/>
    <property type="match status" value="1"/>
</dbReference>
<name>A0A4V6YUG3_9BACT</name>
<evidence type="ECO:0000259" key="13">
    <source>
        <dbReference type="Pfam" id="PF00520"/>
    </source>
</evidence>
<evidence type="ECO:0000256" key="11">
    <source>
        <dbReference type="ARBA" id="ARBA00023303"/>
    </source>
</evidence>
<keyword evidence="9" id="KW-0406">Ion transport</keyword>
<keyword evidence="7" id="KW-0630">Potassium</keyword>
<feature type="transmembrane region" description="Helical" evidence="12">
    <location>
        <begin position="214"/>
        <end position="235"/>
    </location>
</feature>
<dbReference type="AlphaFoldDB" id="A0A4V6YUG3"/>
<feature type="domain" description="Ion transport" evidence="13">
    <location>
        <begin position="28"/>
        <end position="242"/>
    </location>
</feature>
<evidence type="ECO:0000256" key="6">
    <source>
        <dbReference type="ARBA" id="ARBA00022882"/>
    </source>
</evidence>
<evidence type="ECO:0000256" key="5">
    <source>
        <dbReference type="ARBA" id="ARBA00022826"/>
    </source>
</evidence>
<keyword evidence="15" id="KW-1185">Reference proteome</keyword>
<evidence type="ECO:0000256" key="1">
    <source>
        <dbReference type="ARBA" id="ARBA00004141"/>
    </source>
</evidence>
<dbReference type="FunFam" id="1.10.287.70:FF:000164">
    <property type="entry name" value="Voltage-sensitive potassium channel"/>
    <property type="match status" value="1"/>
</dbReference>
<keyword evidence="11" id="KW-0407">Ion channel</keyword>
<keyword evidence="4 12" id="KW-0812">Transmembrane</keyword>
<dbReference type="EMBL" id="CAADHO010000017">
    <property type="protein sequence ID" value="VFQ47428.1"/>
    <property type="molecule type" value="Genomic_DNA"/>
</dbReference>
<sequence>MAVAKEAVPGYRHRLHEIIFEADTRAGKWFDVVLIVSILSSVLVVMLDSISGFSARYGYYLYGWEWAFTLMFTLEYILRLACVNRPLAYAGSFLGIVDLLAILPTYISLLVPGSQYLIVVRVLRVLRVFRVFKLVNYVGEASVLVRALQSSRRKITIFLLTVLTLMIIFGSLMYMIEGPEHGFTSIPRSIYWAIVTMTTVGYGDISPKTNAGQALAALIMVMGYAIIAVPTGIVTSELSLAGQKRVSTQVCPACMAEGHDPDAVFCRVCSERLNPETGRDT</sequence>
<evidence type="ECO:0000256" key="4">
    <source>
        <dbReference type="ARBA" id="ARBA00022692"/>
    </source>
</evidence>
<dbReference type="SUPFAM" id="SSF81324">
    <property type="entry name" value="Voltage-gated potassium channels"/>
    <property type="match status" value="1"/>
</dbReference>